<dbReference type="PRINTS" id="PR00253">
    <property type="entry name" value="GABAARECEPTR"/>
</dbReference>
<sequence>MSTFLDSYPMDIVHYEWMDIDSPPLKNPHLKLLQHNLELKKLQLTLETLNVKYSCLAVMFILERQISHHLMQVFAPSALIVMLSWFSFWIGIDAIPGRVTLVVTSLLSLFTQFSGIRGGLPPASYINGIDIWMATCMLFVFCSFAEFVLVKFFDKQRQVFFRQQMKQTLTPLSVSDMEKGQGQEVQGQENPMKPRSAWTIPVNVQDNFPHNWFKHPSWSVDWVVTIDHAARVIFPLAFLIFNTFYWPVLLTRMY</sequence>
<dbReference type="CDD" id="cd19049">
    <property type="entry name" value="LGIC_TM_anion"/>
    <property type="match status" value="1"/>
</dbReference>
<evidence type="ECO:0000256" key="1">
    <source>
        <dbReference type="SAM" id="Phobius"/>
    </source>
</evidence>
<evidence type="ECO:0000259" key="2">
    <source>
        <dbReference type="Pfam" id="PF02932"/>
    </source>
</evidence>
<proteinExistence type="predicted"/>
<dbReference type="Gene3D" id="1.20.58.390">
    <property type="entry name" value="Neurotransmitter-gated ion-channel transmembrane domain"/>
    <property type="match status" value="1"/>
</dbReference>
<dbReference type="InterPro" id="IPR006201">
    <property type="entry name" value="Neur_channel"/>
</dbReference>
<dbReference type="PANTHER" id="PTHR18945">
    <property type="entry name" value="NEUROTRANSMITTER GATED ION CHANNEL"/>
    <property type="match status" value="1"/>
</dbReference>
<feature type="transmembrane region" description="Helical" evidence="1">
    <location>
        <begin position="131"/>
        <end position="153"/>
    </location>
</feature>
<dbReference type="InterPro" id="IPR038050">
    <property type="entry name" value="Neuro_actylchol_rec"/>
</dbReference>
<name>A0ABM1RXJ4_LIMPO</name>
<dbReference type="SUPFAM" id="SSF90112">
    <property type="entry name" value="Neurotransmitter-gated ion-channel transmembrane pore"/>
    <property type="match status" value="1"/>
</dbReference>
<dbReference type="Proteomes" id="UP000694941">
    <property type="component" value="Unplaced"/>
</dbReference>
<dbReference type="InterPro" id="IPR006029">
    <property type="entry name" value="Neurotrans-gated_channel_TM"/>
</dbReference>
<evidence type="ECO:0000313" key="4">
    <source>
        <dbReference type="RefSeq" id="XP_022236099.1"/>
    </source>
</evidence>
<dbReference type="InterPro" id="IPR006028">
    <property type="entry name" value="GABAA/Glycine_rcpt"/>
</dbReference>
<gene>
    <name evidence="4" type="primary">LOC111083726</name>
</gene>
<dbReference type="GeneID" id="111083726"/>
<dbReference type="InterPro" id="IPR036719">
    <property type="entry name" value="Neuro-gated_channel_TM_sf"/>
</dbReference>
<keyword evidence="3" id="KW-1185">Reference proteome</keyword>
<reference evidence="4" key="1">
    <citation type="submission" date="2025-08" db="UniProtKB">
        <authorList>
            <consortium name="RefSeq"/>
        </authorList>
    </citation>
    <scope>IDENTIFICATION</scope>
    <source>
        <tissue evidence="4">Muscle</tissue>
    </source>
</reference>
<dbReference type="Pfam" id="PF02932">
    <property type="entry name" value="Neur_chan_memb"/>
    <property type="match status" value="1"/>
</dbReference>
<accession>A0ABM1RXJ4</accession>
<evidence type="ECO:0000313" key="3">
    <source>
        <dbReference type="Proteomes" id="UP000694941"/>
    </source>
</evidence>
<organism evidence="3 4">
    <name type="scientific">Limulus polyphemus</name>
    <name type="common">Atlantic horseshoe crab</name>
    <dbReference type="NCBI Taxonomy" id="6850"/>
    <lineage>
        <taxon>Eukaryota</taxon>
        <taxon>Metazoa</taxon>
        <taxon>Ecdysozoa</taxon>
        <taxon>Arthropoda</taxon>
        <taxon>Chelicerata</taxon>
        <taxon>Merostomata</taxon>
        <taxon>Xiphosura</taxon>
        <taxon>Limulidae</taxon>
        <taxon>Limulus</taxon>
    </lineage>
</organism>
<protein>
    <submittedName>
        <fullName evidence="4">Glycine receptor subunit alpha-3-like</fullName>
    </submittedName>
</protein>
<feature type="transmembrane region" description="Helical" evidence="1">
    <location>
        <begin position="232"/>
        <end position="249"/>
    </location>
</feature>
<feature type="domain" description="Neurotransmitter-gated ion-channel transmembrane" evidence="2">
    <location>
        <begin position="74"/>
        <end position="191"/>
    </location>
</feature>
<keyword evidence="1" id="KW-0812">Transmembrane</keyword>
<feature type="transmembrane region" description="Helical" evidence="1">
    <location>
        <begin position="73"/>
        <end position="92"/>
    </location>
</feature>
<keyword evidence="1" id="KW-0472">Membrane</keyword>
<keyword evidence="1" id="KW-1133">Transmembrane helix</keyword>
<feature type="transmembrane region" description="Helical" evidence="1">
    <location>
        <begin position="99"/>
        <end position="119"/>
    </location>
</feature>
<dbReference type="RefSeq" id="XP_022236099.1">
    <property type="nucleotide sequence ID" value="XM_022380391.1"/>
</dbReference>